<dbReference type="InterPro" id="IPR029055">
    <property type="entry name" value="Ntn_hydrolases_N"/>
</dbReference>
<dbReference type="Proteomes" id="UP000044602">
    <property type="component" value="Unassembled WGS sequence"/>
</dbReference>
<dbReference type="STRING" id="100787.A0A0G4KD93"/>
<accession>A0A0G4KD93</accession>
<evidence type="ECO:0000256" key="2">
    <source>
        <dbReference type="PIRSR" id="PIRSR600246-3"/>
    </source>
</evidence>
<evidence type="ECO:0000256" key="1">
    <source>
        <dbReference type="PIRSR" id="PIRSR600246-1"/>
    </source>
</evidence>
<evidence type="ECO:0000256" key="3">
    <source>
        <dbReference type="SAM" id="MobiDB-lite"/>
    </source>
</evidence>
<dbReference type="GO" id="GO:0051604">
    <property type="term" value="P:protein maturation"/>
    <property type="evidence" value="ECO:0007669"/>
    <property type="project" value="TreeGrafter"/>
</dbReference>
<dbReference type="InterPro" id="IPR000246">
    <property type="entry name" value="Peptidase_T2"/>
</dbReference>
<dbReference type="GO" id="GO:0005737">
    <property type="term" value="C:cytoplasm"/>
    <property type="evidence" value="ECO:0007669"/>
    <property type="project" value="TreeGrafter"/>
</dbReference>
<dbReference type="InterPro" id="IPR037464">
    <property type="entry name" value="Taspase1"/>
</dbReference>
<dbReference type="FunFam" id="3.60.20.30:FF:000007">
    <property type="entry name" value="Similar to threonine aspartase"/>
    <property type="match status" value="1"/>
</dbReference>
<feature type="region of interest" description="Disordered" evidence="3">
    <location>
        <begin position="539"/>
        <end position="563"/>
    </location>
</feature>
<dbReference type="CDD" id="cd04514">
    <property type="entry name" value="Taspase1_like"/>
    <property type="match status" value="1"/>
</dbReference>
<feature type="active site" description="Nucleophile" evidence="1">
    <location>
        <position position="570"/>
    </location>
</feature>
<feature type="region of interest" description="Disordered" evidence="3">
    <location>
        <begin position="1"/>
        <end position="43"/>
    </location>
</feature>
<dbReference type="SUPFAM" id="SSF56235">
    <property type="entry name" value="N-terminal nucleophile aminohydrolases (Ntn hydrolases)"/>
    <property type="match status" value="1"/>
</dbReference>
<feature type="region of interest" description="Disordered" evidence="3">
    <location>
        <begin position="453"/>
        <end position="523"/>
    </location>
</feature>
<dbReference type="AlphaFoldDB" id="A0A0G4KD93"/>
<reference evidence="4 5" key="1">
    <citation type="submission" date="2015-05" db="EMBL/GenBank/DDBJ databases">
        <authorList>
            <person name="Wang D.B."/>
            <person name="Wang M."/>
        </authorList>
    </citation>
    <scope>NUCLEOTIDE SEQUENCE [LARGE SCALE GENOMIC DNA]</scope>
    <source>
        <strain evidence="4">VL1</strain>
    </source>
</reference>
<organism evidence="4 5">
    <name type="scientific">Verticillium longisporum</name>
    <name type="common">Verticillium dahliae var. longisporum</name>
    <dbReference type="NCBI Taxonomy" id="100787"/>
    <lineage>
        <taxon>Eukaryota</taxon>
        <taxon>Fungi</taxon>
        <taxon>Dikarya</taxon>
        <taxon>Ascomycota</taxon>
        <taxon>Pezizomycotina</taxon>
        <taxon>Sordariomycetes</taxon>
        <taxon>Hypocreomycetidae</taxon>
        <taxon>Glomerellales</taxon>
        <taxon>Plectosphaerellaceae</taxon>
        <taxon>Verticillium</taxon>
    </lineage>
</organism>
<feature type="compositionally biased region" description="Basic and acidic residues" evidence="3">
    <location>
        <begin position="8"/>
        <end position="18"/>
    </location>
</feature>
<gene>
    <name evidence="4" type="ORF">BN1708_000299</name>
</gene>
<dbReference type="PANTHER" id="PTHR10188">
    <property type="entry name" value="L-ASPARAGINASE"/>
    <property type="match status" value="1"/>
</dbReference>
<proteinExistence type="predicted"/>
<feature type="compositionally biased region" description="Polar residues" evidence="3">
    <location>
        <begin position="32"/>
        <end position="42"/>
    </location>
</feature>
<sequence>MSDQAEQVEDRWPSHPDDSASNVKTGFGHQPIGSQSVSSCESFSRPVADTIDCDHTDPMTDDSSIRPRLADQSYRLDSFQEPCSIKSTATPEPSPAIDQQAILEDTAVQGRSSTREDLRQSFLGSILNSRHFRHAIHRDSTPTPSNNAAVPVERMQDELPQITGTRSEQPSPRVERPRKVRFTAANSLKSPPGGTDGTVDRVLRRGQRSKFTGAIFIHAGAGFHSHQNERVHLEACNDAATMGMKFLRSGASATEAVEAALRVLEDKEITNAGYGSNLSIEGTVECDATIVDYLGRSGACGAAPNVRNPICLAKLILDKSNQPLTLRRVPPNILVGAGAKGFASEYGMQTVPNDSLISKNARDRFLRWQDDLLRAEEKLKQDESCRAQGVSASVTDVAACLQYETGSNVASDQTRAGNSQQRDHANAILTGTWNEGQPDSPYRGSPALEKAHGQFSVPSVPGHGLSRVSPAPGERSPLSYVGAMQGASTSPKRHHPSASHGNPPVPSSHPALRGHGDGGRSPQPLVALVQMDVGQTATRHLNSPRGSKRPFPFPQDADDDSPPLDMITDTIGAIAIDDAGHIAAGSSSGGIGMKHCGRLGPAALVGIGTAVVPSDPSDPEGISVATVTSGTGEHMATTMASQRCAERIYSGTRRGVHGRDVQEDDEDLIMESFITNDFMGHPGVRNCNSVGAIGVMTVKKTRAGYYLYFAHNTDSFALASMGGADKEPQCVMSRLGNTEQVTRGARKISVGG</sequence>
<evidence type="ECO:0000313" key="5">
    <source>
        <dbReference type="Proteomes" id="UP000044602"/>
    </source>
</evidence>
<protein>
    <recommendedName>
        <fullName evidence="6">Threonine aspartase</fullName>
    </recommendedName>
</protein>
<evidence type="ECO:0000313" key="4">
    <source>
        <dbReference type="EMBL" id="CRJ80568.1"/>
    </source>
</evidence>
<name>A0A0G4KD93_VERLO</name>
<dbReference type="EMBL" id="CVQH01000001">
    <property type="protein sequence ID" value="CRJ80568.1"/>
    <property type="molecule type" value="Genomic_DNA"/>
</dbReference>
<evidence type="ECO:0008006" key="6">
    <source>
        <dbReference type="Google" id="ProtNLM"/>
    </source>
</evidence>
<dbReference type="PANTHER" id="PTHR10188:SF8">
    <property type="entry name" value="THREONINE ASPARTASE 1"/>
    <property type="match status" value="1"/>
</dbReference>
<dbReference type="Gene3D" id="3.60.20.30">
    <property type="entry name" value="(Glycosyl)asparaginase"/>
    <property type="match status" value="1"/>
</dbReference>
<dbReference type="GO" id="GO:0004298">
    <property type="term" value="F:threonine-type endopeptidase activity"/>
    <property type="evidence" value="ECO:0007669"/>
    <property type="project" value="InterPro"/>
</dbReference>
<feature type="site" description="Cleavage; by autolysis" evidence="2">
    <location>
        <begin position="569"/>
        <end position="570"/>
    </location>
</feature>
<dbReference type="Pfam" id="PF01112">
    <property type="entry name" value="Asparaginase_2"/>
    <property type="match status" value="2"/>
</dbReference>
<keyword evidence="5" id="KW-1185">Reference proteome</keyword>